<dbReference type="InterPro" id="IPR050364">
    <property type="entry name" value="Cytochrome_P450_fung"/>
</dbReference>
<sequence>MALASPTQLSIASLLVGLATIYVVTRCFHHRRLRYPPGPRGVPILGNLFDVPTDDAWVRYQQVGRECGSEIIHFQVLSMHIVVVNSIKVAHELFEKRSSIHSSRQRSVMLSELSGWIRNWAFWQYGDGWRKHRRFITQNFRPEVVPGYHTRQVKGVHDLLQSLLDDPEEFREHIEFMAASTLLDVVYGLEVRRGDPVVELAQQAVDTLTEFLNIGIFLVDVIPWLKVLPSWLPGVDFKRRAARWKKVVDGMYDVPYRIYQAALRERHIKPCFTSVLLTAAEEGEGWEDLDEAVINVAGTTLGAGEDTTKTTLDAFILALTLFPEAQVAAPEEIDRVLGRKRLVILQDQPASPQVTAMVLELLRWHTVLPLAAPHMSVADDEYEGYFIPAGSIVIGNSWAMLHDPSVFPDPERFDPSRFVTADGALRDDVPSITPAFGFGRRVCPGRHFARDFVWLAIANILAVFSVGRAVDDDGHEVNTRPEFSSRFFRTPLPFRCSIESRYPEAESLIRTAIESE</sequence>
<comment type="subcellular location">
    <subcellularLocation>
        <location evidence="2">Membrane</location>
        <topology evidence="2">Single-pass membrane protein</topology>
    </subcellularLocation>
</comment>
<dbReference type="GO" id="GO:0016705">
    <property type="term" value="F:oxidoreductase activity, acting on paired donors, with incorporation or reduction of molecular oxygen"/>
    <property type="evidence" value="ECO:0007669"/>
    <property type="project" value="InterPro"/>
</dbReference>
<keyword evidence="16" id="KW-1185">Reference proteome</keyword>
<dbReference type="SUPFAM" id="SSF48264">
    <property type="entry name" value="Cytochrome P450"/>
    <property type="match status" value="1"/>
</dbReference>
<evidence type="ECO:0000256" key="13">
    <source>
        <dbReference type="PIRSR" id="PIRSR602401-1"/>
    </source>
</evidence>
<evidence type="ECO:0000256" key="3">
    <source>
        <dbReference type="ARBA" id="ARBA00005179"/>
    </source>
</evidence>
<keyword evidence="5 13" id="KW-0349">Heme</keyword>
<evidence type="ECO:0000256" key="11">
    <source>
        <dbReference type="ARBA" id="ARBA00023033"/>
    </source>
</evidence>
<accession>A0A9P3GJ39</accession>
<keyword evidence="8" id="KW-1133">Transmembrane helix</keyword>
<dbReference type="InterPro" id="IPR017972">
    <property type="entry name" value="Cyt_P450_CS"/>
</dbReference>
<proteinExistence type="inferred from homology"/>
<evidence type="ECO:0000313" key="16">
    <source>
        <dbReference type="Proteomes" id="UP000703269"/>
    </source>
</evidence>
<dbReference type="PANTHER" id="PTHR46300">
    <property type="entry name" value="P450, PUTATIVE (EUROFUNG)-RELATED-RELATED"/>
    <property type="match status" value="1"/>
</dbReference>
<evidence type="ECO:0000256" key="14">
    <source>
        <dbReference type="RuleBase" id="RU000461"/>
    </source>
</evidence>
<evidence type="ECO:0000256" key="5">
    <source>
        <dbReference type="ARBA" id="ARBA00022617"/>
    </source>
</evidence>
<dbReference type="CDD" id="cd11065">
    <property type="entry name" value="CYP64-like"/>
    <property type="match status" value="1"/>
</dbReference>
<gene>
    <name evidence="15" type="ORF">PsYK624_126840</name>
</gene>
<keyword evidence="9 14" id="KW-0560">Oxidoreductase</keyword>
<comment type="pathway">
    <text evidence="3">Secondary metabolite biosynthesis.</text>
</comment>
<evidence type="ECO:0000256" key="12">
    <source>
        <dbReference type="ARBA" id="ARBA00023136"/>
    </source>
</evidence>
<dbReference type="GO" id="GO:0016020">
    <property type="term" value="C:membrane"/>
    <property type="evidence" value="ECO:0007669"/>
    <property type="project" value="UniProtKB-SubCell"/>
</dbReference>
<evidence type="ECO:0000256" key="2">
    <source>
        <dbReference type="ARBA" id="ARBA00004167"/>
    </source>
</evidence>
<evidence type="ECO:0000256" key="9">
    <source>
        <dbReference type="ARBA" id="ARBA00023002"/>
    </source>
</evidence>
<dbReference type="GO" id="GO:0005506">
    <property type="term" value="F:iron ion binding"/>
    <property type="evidence" value="ECO:0007669"/>
    <property type="project" value="InterPro"/>
</dbReference>
<dbReference type="Gene3D" id="1.10.630.10">
    <property type="entry name" value="Cytochrome P450"/>
    <property type="match status" value="1"/>
</dbReference>
<evidence type="ECO:0000256" key="6">
    <source>
        <dbReference type="ARBA" id="ARBA00022692"/>
    </source>
</evidence>
<dbReference type="GO" id="GO:0020037">
    <property type="term" value="F:heme binding"/>
    <property type="evidence" value="ECO:0007669"/>
    <property type="project" value="InterPro"/>
</dbReference>
<protein>
    <submittedName>
        <fullName evidence="15">Cytochrome P450</fullName>
    </submittedName>
</protein>
<evidence type="ECO:0000313" key="15">
    <source>
        <dbReference type="EMBL" id="GJE96487.1"/>
    </source>
</evidence>
<comment type="cofactor">
    <cofactor evidence="1 13">
        <name>heme</name>
        <dbReference type="ChEBI" id="CHEBI:30413"/>
    </cofactor>
</comment>
<dbReference type="PANTHER" id="PTHR46300:SF7">
    <property type="entry name" value="P450, PUTATIVE (EUROFUNG)-RELATED"/>
    <property type="match status" value="1"/>
</dbReference>
<dbReference type="Pfam" id="PF00067">
    <property type="entry name" value="p450"/>
    <property type="match status" value="1"/>
</dbReference>
<dbReference type="AlphaFoldDB" id="A0A9P3GJ39"/>
<comment type="similarity">
    <text evidence="4 14">Belongs to the cytochrome P450 family.</text>
</comment>
<reference evidence="15 16" key="1">
    <citation type="submission" date="2021-08" db="EMBL/GenBank/DDBJ databases">
        <title>Draft Genome Sequence of Phanerochaete sordida strain YK-624.</title>
        <authorList>
            <person name="Mori T."/>
            <person name="Dohra H."/>
            <person name="Suzuki T."/>
            <person name="Kawagishi H."/>
            <person name="Hirai H."/>
        </authorList>
    </citation>
    <scope>NUCLEOTIDE SEQUENCE [LARGE SCALE GENOMIC DNA]</scope>
    <source>
        <strain evidence="15 16">YK-624</strain>
    </source>
</reference>
<dbReference type="PRINTS" id="PR00385">
    <property type="entry name" value="P450"/>
</dbReference>
<evidence type="ECO:0000256" key="7">
    <source>
        <dbReference type="ARBA" id="ARBA00022723"/>
    </source>
</evidence>
<dbReference type="GO" id="GO:0004497">
    <property type="term" value="F:monooxygenase activity"/>
    <property type="evidence" value="ECO:0007669"/>
    <property type="project" value="UniProtKB-KW"/>
</dbReference>
<keyword evidence="10 13" id="KW-0408">Iron</keyword>
<dbReference type="Proteomes" id="UP000703269">
    <property type="component" value="Unassembled WGS sequence"/>
</dbReference>
<evidence type="ECO:0000256" key="8">
    <source>
        <dbReference type="ARBA" id="ARBA00022989"/>
    </source>
</evidence>
<evidence type="ECO:0000256" key="4">
    <source>
        <dbReference type="ARBA" id="ARBA00010617"/>
    </source>
</evidence>
<dbReference type="PROSITE" id="PS00086">
    <property type="entry name" value="CYTOCHROME_P450"/>
    <property type="match status" value="1"/>
</dbReference>
<keyword evidence="12" id="KW-0472">Membrane</keyword>
<dbReference type="EMBL" id="BPQB01000060">
    <property type="protein sequence ID" value="GJE96487.1"/>
    <property type="molecule type" value="Genomic_DNA"/>
</dbReference>
<keyword evidence="11 14" id="KW-0503">Monooxygenase</keyword>
<comment type="caution">
    <text evidence="15">The sequence shown here is derived from an EMBL/GenBank/DDBJ whole genome shotgun (WGS) entry which is preliminary data.</text>
</comment>
<dbReference type="InterPro" id="IPR001128">
    <property type="entry name" value="Cyt_P450"/>
</dbReference>
<evidence type="ECO:0000256" key="10">
    <source>
        <dbReference type="ARBA" id="ARBA00023004"/>
    </source>
</evidence>
<feature type="binding site" description="axial binding residue" evidence="13">
    <location>
        <position position="443"/>
    </location>
    <ligand>
        <name>heme</name>
        <dbReference type="ChEBI" id="CHEBI:30413"/>
    </ligand>
    <ligandPart>
        <name>Fe</name>
        <dbReference type="ChEBI" id="CHEBI:18248"/>
    </ligandPart>
</feature>
<keyword evidence="7 13" id="KW-0479">Metal-binding</keyword>
<name>A0A9P3GJ39_9APHY</name>
<evidence type="ECO:0000256" key="1">
    <source>
        <dbReference type="ARBA" id="ARBA00001971"/>
    </source>
</evidence>
<organism evidence="15 16">
    <name type="scientific">Phanerochaete sordida</name>
    <dbReference type="NCBI Taxonomy" id="48140"/>
    <lineage>
        <taxon>Eukaryota</taxon>
        <taxon>Fungi</taxon>
        <taxon>Dikarya</taxon>
        <taxon>Basidiomycota</taxon>
        <taxon>Agaricomycotina</taxon>
        <taxon>Agaricomycetes</taxon>
        <taxon>Polyporales</taxon>
        <taxon>Phanerochaetaceae</taxon>
        <taxon>Phanerochaete</taxon>
    </lineage>
</organism>
<keyword evidence="6" id="KW-0812">Transmembrane</keyword>
<dbReference type="InterPro" id="IPR002401">
    <property type="entry name" value="Cyt_P450_E_grp-I"/>
</dbReference>
<dbReference type="OrthoDB" id="2789670at2759"/>
<dbReference type="InterPro" id="IPR036396">
    <property type="entry name" value="Cyt_P450_sf"/>
</dbReference>
<dbReference type="PRINTS" id="PR00463">
    <property type="entry name" value="EP450I"/>
</dbReference>